<feature type="domain" description="Gfo/Idh/MocA-like oxidoreductase C-terminal" evidence="2">
    <location>
        <begin position="142"/>
        <end position="348"/>
    </location>
</feature>
<evidence type="ECO:0000259" key="1">
    <source>
        <dbReference type="Pfam" id="PF01408"/>
    </source>
</evidence>
<dbReference type="Gene3D" id="3.40.50.720">
    <property type="entry name" value="NAD(P)-binding Rossmann-like Domain"/>
    <property type="match status" value="1"/>
</dbReference>
<dbReference type="InterPro" id="IPR000683">
    <property type="entry name" value="Gfo/Idh/MocA-like_OxRdtase_N"/>
</dbReference>
<dbReference type="Gene3D" id="3.30.360.10">
    <property type="entry name" value="Dihydrodipicolinate Reductase, domain 2"/>
    <property type="match status" value="1"/>
</dbReference>
<dbReference type="AlphaFoldDB" id="A0A4S8S553"/>
<evidence type="ECO:0000259" key="2">
    <source>
        <dbReference type="Pfam" id="PF02894"/>
    </source>
</evidence>
<reference evidence="3 4" key="1">
    <citation type="submission" date="2018-10" db="EMBL/GenBank/DDBJ databases">
        <title>Fifty Aureobasidium pullulans genomes reveal a recombining polyextremotolerant generalist.</title>
        <authorList>
            <person name="Gostincar C."/>
            <person name="Turk M."/>
            <person name="Zajc J."/>
            <person name="Gunde-Cimerman N."/>
        </authorList>
    </citation>
    <scope>NUCLEOTIDE SEQUENCE [LARGE SCALE GENOMIC DNA]</scope>
    <source>
        <strain evidence="3 4">EXF-11900</strain>
    </source>
</reference>
<dbReference type="Pfam" id="PF01408">
    <property type="entry name" value="GFO_IDH_MocA"/>
    <property type="match status" value="1"/>
</dbReference>
<evidence type="ECO:0000313" key="3">
    <source>
        <dbReference type="EMBL" id="THV65155.1"/>
    </source>
</evidence>
<accession>A0A4S8S553</accession>
<protein>
    <recommendedName>
        <fullName evidence="5">NAD(P)-binding protein</fullName>
    </recommendedName>
</protein>
<dbReference type="GO" id="GO:0000166">
    <property type="term" value="F:nucleotide binding"/>
    <property type="evidence" value="ECO:0007669"/>
    <property type="project" value="InterPro"/>
</dbReference>
<dbReference type="EMBL" id="QZAF01000702">
    <property type="protein sequence ID" value="THV65155.1"/>
    <property type="molecule type" value="Genomic_DNA"/>
</dbReference>
<organism evidence="3 4">
    <name type="scientific">Aureobasidium pullulans</name>
    <name type="common">Black yeast</name>
    <name type="synonym">Pullularia pullulans</name>
    <dbReference type="NCBI Taxonomy" id="5580"/>
    <lineage>
        <taxon>Eukaryota</taxon>
        <taxon>Fungi</taxon>
        <taxon>Dikarya</taxon>
        <taxon>Ascomycota</taxon>
        <taxon>Pezizomycotina</taxon>
        <taxon>Dothideomycetes</taxon>
        <taxon>Dothideomycetidae</taxon>
        <taxon>Dothideales</taxon>
        <taxon>Saccotheciaceae</taxon>
        <taxon>Aureobasidium</taxon>
    </lineage>
</organism>
<dbReference type="Proteomes" id="UP000304951">
    <property type="component" value="Unassembled WGS sequence"/>
</dbReference>
<dbReference type="SUPFAM" id="SSF51735">
    <property type="entry name" value="NAD(P)-binding Rossmann-fold domains"/>
    <property type="match status" value="1"/>
</dbReference>
<dbReference type="Pfam" id="PF02894">
    <property type="entry name" value="GFO_IDH_MocA_C"/>
    <property type="match status" value="1"/>
</dbReference>
<proteinExistence type="predicted"/>
<dbReference type="PANTHER" id="PTHR43377">
    <property type="entry name" value="BILIVERDIN REDUCTASE A"/>
    <property type="match status" value="1"/>
</dbReference>
<comment type="caution">
    <text evidence="3">The sequence shown here is derived from an EMBL/GenBank/DDBJ whole genome shotgun (WGS) entry which is preliminary data.</text>
</comment>
<sequence>MASSSPVTFAIIGTGLIGPRHASAIVNTSSAELLCLVDPNPAAVAVANQFGVPIYTSITDMLASAHKPQAAIICTPNHTHVPISKQLLTAGVSVLCEKPIATDMDSAMDVLDHVKQSKAAFAVGHHRRFNRYVRATKAALPSLGRIIAISGLWTICKPPEYFEGVGQWRKDGTNGGPILINLVHDIDILQYLLGPIVRVSAEETIKQRGFDAEEGAAVLLRFQSGCVGTFIVSDAVPSPHNFESGTGENPTIPATGMDFYRIFGTDASLSVPDMKRWSYDGREKTWTGKLKEEGLVAESTKIPFELQVEQFVKVVKGQEEPTCSGEDAVRALIVVDAVKRAMREGVAIDIPSN</sequence>
<dbReference type="InterPro" id="IPR004104">
    <property type="entry name" value="Gfo/Idh/MocA-like_OxRdtase_C"/>
</dbReference>
<dbReference type="InterPro" id="IPR051450">
    <property type="entry name" value="Gfo/Idh/MocA_Oxidoreductases"/>
</dbReference>
<gene>
    <name evidence="3" type="ORF">D6D28_09316</name>
</gene>
<name>A0A4S8S553_AURPU</name>
<evidence type="ECO:0008006" key="5">
    <source>
        <dbReference type="Google" id="ProtNLM"/>
    </source>
</evidence>
<dbReference type="SUPFAM" id="SSF55347">
    <property type="entry name" value="Glyceraldehyde-3-phosphate dehydrogenase-like, C-terminal domain"/>
    <property type="match status" value="1"/>
</dbReference>
<feature type="domain" description="Gfo/Idh/MocA-like oxidoreductase N-terminal" evidence="1">
    <location>
        <begin position="8"/>
        <end position="125"/>
    </location>
</feature>
<evidence type="ECO:0000313" key="4">
    <source>
        <dbReference type="Proteomes" id="UP000304951"/>
    </source>
</evidence>
<dbReference type="InterPro" id="IPR036291">
    <property type="entry name" value="NAD(P)-bd_dom_sf"/>
</dbReference>
<dbReference type="PANTHER" id="PTHR43377:SF1">
    <property type="entry name" value="BILIVERDIN REDUCTASE A"/>
    <property type="match status" value="1"/>
</dbReference>